<sequence>MGEMGKVGELVTFCKCVRCKGVDGHKNHTKMSYVCPPQFIRLGHGCYYFSENKATWHDALFACK</sequence>
<evidence type="ECO:0000313" key="1">
    <source>
        <dbReference type="EMBL" id="CAH2215638.1"/>
    </source>
</evidence>
<comment type="caution">
    <text evidence="1">The sequence shown here is derived from an EMBL/GenBank/DDBJ whole genome shotgun (WGS) entry which is preliminary data.</text>
</comment>
<reference evidence="1" key="1">
    <citation type="submission" date="2022-03" db="EMBL/GenBank/DDBJ databases">
        <authorList>
            <person name="Lindestad O."/>
        </authorList>
    </citation>
    <scope>NUCLEOTIDE SEQUENCE</scope>
</reference>
<keyword evidence="2" id="KW-1185">Reference proteome</keyword>
<dbReference type="InterPro" id="IPR016186">
    <property type="entry name" value="C-type_lectin-like/link_sf"/>
</dbReference>
<gene>
    <name evidence="1" type="primary">jg21836</name>
    <name evidence="1" type="ORF">PAEG_LOCUS3760</name>
</gene>
<accession>A0A8S4QM22</accession>
<dbReference type="Proteomes" id="UP000838756">
    <property type="component" value="Unassembled WGS sequence"/>
</dbReference>
<dbReference type="EMBL" id="CAKXAJ010012301">
    <property type="protein sequence ID" value="CAH2215638.1"/>
    <property type="molecule type" value="Genomic_DNA"/>
</dbReference>
<name>A0A8S4QM22_9NEOP</name>
<dbReference type="InterPro" id="IPR016187">
    <property type="entry name" value="CTDL_fold"/>
</dbReference>
<dbReference type="SUPFAM" id="SSF56436">
    <property type="entry name" value="C-type lectin-like"/>
    <property type="match status" value="1"/>
</dbReference>
<protein>
    <submittedName>
        <fullName evidence="1">Jg21836 protein</fullName>
    </submittedName>
</protein>
<organism evidence="1 2">
    <name type="scientific">Pararge aegeria aegeria</name>
    <dbReference type="NCBI Taxonomy" id="348720"/>
    <lineage>
        <taxon>Eukaryota</taxon>
        <taxon>Metazoa</taxon>
        <taxon>Ecdysozoa</taxon>
        <taxon>Arthropoda</taxon>
        <taxon>Hexapoda</taxon>
        <taxon>Insecta</taxon>
        <taxon>Pterygota</taxon>
        <taxon>Neoptera</taxon>
        <taxon>Endopterygota</taxon>
        <taxon>Lepidoptera</taxon>
        <taxon>Glossata</taxon>
        <taxon>Ditrysia</taxon>
        <taxon>Papilionoidea</taxon>
        <taxon>Nymphalidae</taxon>
        <taxon>Satyrinae</taxon>
        <taxon>Satyrini</taxon>
        <taxon>Parargina</taxon>
        <taxon>Pararge</taxon>
    </lineage>
</organism>
<dbReference type="AlphaFoldDB" id="A0A8S4QM22"/>
<dbReference type="OrthoDB" id="6133475at2759"/>
<feature type="non-terminal residue" evidence="1">
    <location>
        <position position="1"/>
    </location>
</feature>
<dbReference type="Gene3D" id="3.10.100.10">
    <property type="entry name" value="Mannose-Binding Protein A, subunit A"/>
    <property type="match status" value="1"/>
</dbReference>
<evidence type="ECO:0000313" key="2">
    <source>
        <dbReference type="Proteomes" id="UP000838756"/>
    </source>
</evidence>
<proteinExistence type="predicted"/>